<gene>
    <name evidence="4" type="primary">menH_2</name>
    <name evidence="4" type="ORF">PSECIP111951_03695</name>
</gene>
<dbReference type="EMBL" id="CAMAPD010000024">
    <property type="protein sequence ID" value="CAH9067047.1"/>
    <property type="molecule type" value="Genomic_DNA"/>
</dbReference>
<organism evidence="4 5">
    <name type="scientific">Pseudoalteromonas holothuriae</name>
    <dbReference type="NCBI Taxonomy" id="2963714"/>
    <lineage>
        <taxon>Bacteria</taxon>
        <taxon>Pseudomonadati</taxon>
        <taxon>Pseudomonadota</taxon>
        <taxon>Gammaproteobacteria</taxon>
        <taxon>Alteromonadales</taxon>
        <taxon>Pseudoalteromonadaceae</taxon>
        <taxon>Pseudoalteromonas</taxon>
    </lineage>
</organism>
<proteinExistence type="predicted"/>
<dbReference type="Proteomes" id="UP001152485">
    <property type="component" value="Unassembled WGS sequence"/>
</dbReference>
<dbReference type="PANTHER" id="PTHR43798:SF31">
    <property type="entry name" value="AB HYDROLASE SUPERFAMILY PROTEIN YCLE"/>
    <property type="match status" value="1"/>
</dbReference>
<name>A0ABM9GMK2_9GAMM</name>
<keyword evidence="4" id="KW-0456">Lyase</keyword>
<evidence type="ECO:0000256" key="2">
    <source>
        <dbReference type="SAM" id="SignalP"/>
    </source>
</evidence>
<sequence>MKVLFVLLLICWCASASILTSSDKVMTQTCLDVIKNWQQIPQAQQQGLYRFAHEQDPIIIPNNADVPFRDYLAQTKSLIANRNIRARQPCPILTPVAKELGYNAEQLTVSDLIAPFELKQNNQKRAILLIHGLTDSPFTFHYLAKDLFQQGYNVRTLLLPGHATAPSDLQYVTLKDWQDTVEYAITRTAKDFEQFAILGYSTGAALAIAHVAQHAPSNLKGLALISPASEPHNKHGWLAKWIAKIPFFNWVDKDADLDFAKYESFPWQAAALANDAMAELKLHSLPAHLPLFSAFSEVDTTIDSIANLAMLSRFNSVSKQPQTHILYYYGNANNATAKLPKDYTLITPQCTHHTCDKVIDMSHIGILQPASHPYYGWQGLYRSCSGYLSDIPKYLACKQHPAPLLGERTEQNTRHTAPLQRLTFNPAYDDFTRQLSTFLNSTMSNYVQP</sequence>
<dbReference type="InterPro" id="IPR050266">
    <property type="entry name" value="AB_hydrolase_sf"/>
</dbReference>
<keyword evidence="1" id="KW-0378">Hydrolase</keyword>
<dbReference type="Pfam" id="PF12146">
    <property type="entry name" value="Hydrolase_4"/>
    <property type="match status" value="1"/>
</dbReference>
<accession>A0ABM9GMK2</accession>
<feature type="domain" description="Serine aminopeptidase S33" evidence="3">
    <location>
        <begin position="123"/>
        <end position="277"/>
    </location>
</feature>
<dbReference type="InterPro" id="IPR022742">
    <property type="entry name" value="Hydrolase_4"/>
</dbReference>
<feature type="signal peptide" evidence="2">
    <location>
        <begin position="1"/>
        <end position="16"/>
    </location>
</feature>
<feature type="chain" id="PRO_5047199762" evidence="2">
    <location>
        <begin position="17"/>
        <end position="449"/>
    </location>
</feature>
<evidence type="ECO:0000313" key="4">
    <source>
        <dbReference type="EMBL" id="CAH9067047.1"/>
    </source>
</evidence>
<dbReference type="EC" id="4.2.99.20" evidence="4"/>
<comment type="caution">
    <text evidence="4">The sequence shown here is derived from an EMBL/GenBank/DDBJ whole genome shotgun (WGS) entry which is preliminary data.</text>
</comment>
<dbReference type="Gene3D" id="3.40.50.1820">
    <property type="entry name" value="alpha/beta hydrolase"/>
    <property type="match status" value="1"/>
</dbReference>
<protein>
    <submittedName>
        <fullName evidence="4">2-succinyl-6-hydroxy-2, 4-cyclohexadiene-1-carboxylate synthase</fullName>
        <ecNumber evidence="4">4.2.99.20</ecNumber>
    </submittedName>
</protein>
<keyword evidence="2" id="KW-0732">Signal</keyword>
<dbReference type="SUPFAM" id="SSF53474">
    <property type="entry name" value="alpha/beta-Hydrolases"/>
    <property type="match status" value="1"/>
</dbReference>
<dbReference type="PANTHER" id="PTHR43798">
    <property type="entry name" value="MONOACYLGLYCEROL LIPASE"/>
    <property type="match status" value="1"/>
</dbReference>
<dbReference type="InterPro" id="IPR029058">
    <property type="entry name" value="AB_hydrolase_fold"/>
</dbReference>
<evidence type="ECO:0000256" key="1">
    <source>
        <dbReference type="ARBA" id="ARBA00022801"/>
    </source>
</evidence>
<dbReference type="GO" id="GO:0070205">
    <property type="term" value="F:2-succinyl-6-hydroxy-2,4-cyclohexadiene-1-carboxylate synthase activity"/>
    <property type="evidence" value="ECO:0007669"/>
    <property type="project" value="UniProtKB-EC"/>
</dbReference>
<evidence type="ECO:0000313" key="5">
    <source>
        <dbReference type="Proteomes" id="UP001152485"/>
    </source>
</evidence>
<evidence type="ECO:0000259" key="3">
    <source>
        <dbReference type="Pfam" id="PF12146"/>
    </source>
</evidence>
<reference evidence="4 5" key="1">
    <citation type="submission" date="2022-07" db="EMBL/GenBank/DDBJ databases">
        <authorList>
            <person name="Criscuolo A."/>
        </authorList>
    </citation>
    <scope>NUCLEOTIDE SEQUENCE [LARGE SCALE GENOMIC DNA]</scope>
    <source>
        <strain evidence="5">CIP 111951</strain>
    </source>
</reference>